<keyword evidence="3 4" id="KW-0328">Glycosyltransferase</keyword>
<evidence type="ECO:0000256" key="1">
    <source>
        <dbReference type="ARBA" id="ARBA00004877"/>
    </source>
</evidence>
<evidence type="ECO:0000256" key="4">
    <source>
        <dbReference type="RuleBase" id="RU362027"/>
    </source>
</evidence>
<comment type="pathway">
    <text evidence="1 4">Glycan metabolism; pectin biosynthesis.</text>
</comment>
<dbReference type="CDD" id="cd06429">
    <property type="entry name" value="GT8_like_1"/>
    <property type="match status" value="1"/>
</dbReference>
<dbReference type="Pfam" id="PF01501">
    <property type="entry name" value="Glyco_transf_8"/>
    <property type="match status" value="1"/>
</dbReference>
<dbReference type="GeneID" id="109714384"/>
<protein>
    <recommendedName>
        <fullName evidence="4">Hexosyltransferase</fullName>
        <ecNumber evidence="4">2.4.1.-</ecNumber>
    </recommendedName>
</protein>
<dbReference type="OrthoDB" id="411524at2759"/>
<dbReference type="Gene3D" id="3.90.550.10">
    <property type="entry name" value="Spore Coat Polysaccharide Biosynthesis Protein SpsA, Chain A"/>
    <property type="match status" value="1"/>
</dbReference>
<reference evidence="5" key="1">
    <citation type="journal article" date="2015" name="Nat. Genet.">
        <title>The pineapple genome and the evolution of CAM photosynthesis.</title>
        <authorList>
            <person name="Ming R."/>
            <person name="VanBuren R."/>
            <person name="Wai C.M."/>
            <person name="Tang H."/>
            <person name="Schatz M.C."/>
            <person name="Bowers J.E."/>
            <person name="Lyons E."/>
            <person name="Wang M.L."/>
            <person name="Chen J."/>
            <person name="Biggers E."/>
            <person name="Zhang J."/>
            <person name="Huang L."/>
            <person name="Zhang L."/>
            <person name="Miao W."/>
            <person name="Zhang J."/>
            <person name="Ye Z."/>
            <person name="Miao C."/>
            <person name="Lin Z."/>
            <person name="Wang H."/>
            <person name="Zhou H."/>
            <person name="Yim W.C."/>
            <person name="Priest H.D."/>
            <person name="Zheng C."/>
            <person name="Woodhouse M."/>
            <person name="Edger P.P."/>
            <person name="Guyot R."/>
            <person name="Guo H.B."/>
            <person name="Guo H."/>
            <person name="Zheng G."/>
            <person name="Singh R."/>
            <person name="Sharma A."/>
            <person name="Min X."/>
            <person name="Zheng Y."/>
            <person name="Lee H."/>
            <person name="Gurtowski J."/>
            <person name="Sedlazeck F.J."/>
            <person name="Harkess A."/>
            <person name="McKain M.R."/>
            <person name="Liao Z."/>
            <person name="Fang J."/>
            <person name="Liu J."/>
            <person name="Zhang X."/>
            <person name="Zhang Q."/>
            <person name="Hu W."/>
            <person name="Qin Y."/>
            <person name="Wang K."/>
            <person name="Chen L.Y."/>
            <person name="Shirley N."/>
            <person name="Lin Y.R."/>
            <person name="Liu L.Y."/>
            <person name="Hernandez A.G."/>
            <person name="Wright C.L."/>
            <person name="Bulone V."/>
            <person name="Tuskan G.A."/>
            <person name="Heath K."/>
            <person name="Zee F."/>
            <person name="Moore P.H."/>
            <person name="Sunkar R."/>
            <person name="Leebens-Mack J.H."/>
            <person name="Mockler T."/>
            <person name="Bennetzen J.L."/>
            <person name="Freeling M."/>
            <person name="Sankoff D."/>
            <person name="Paterson A.H."/>
            <person name="Zhu X."/>
            <person name="Yang X."/>
            <person name="Smith J.A."/>
            <person name="Cushman J.C."/>
            <person name="Paull R.E."/>
            <person name="Yu Q."/>
        </authorList>
    </citation>
    <scope>NUCLEOTIDE SEQUENCE [LARGE SCALE GENOMIC DNA]</scope>
    <source>
        <strain evidence="5">cv. F153</strain>
    </source>
</reference>
<dbReference type="InterPro" id="IPR002495">
    <property type="entry name" value="Glyco_trans_8"/>
</dbReference>
<dbReference type="Pfam" id="PF25557">
    <property type="entry name" value="GAUT_1"/>
    <property type="match status" value="1"/>
</dbReference>
<keyword evidence="5" id="KW-1185">Reference proteome</keyword>
<organism evidence="5 6">
    <name type="scientific">Ananas comosus</name>
    <name type="common">Pineapple</name>
    <name type="synonym">Ananas ananas</name>
    <dbReference type="NCBI Taxonomy" id="4615"/>
    <lineage>
        <taxon>Eukaryota</taxon>
        <taxon>Viridiplantae</taxon>
        <taxon>Streptophyta</taxon>
        <taxon>Embryophyta</taxon>
        <taxon>Tracheophyta</taxon>
        <taxon>Spermatophyta</taxon>
        <taxon>Magnoliopsida</taxon>
        <taxon>Liliopsida</taxon>
        <taxon>Poales</taxon>
        <taxon>Bromeliaceae</taxon>
        <taxon>Bromelioideae</taxon>
        <taxon>Ananas</taxon>
    </lineage>
</organism>
<dbReference type="AlphaFoldDB" id="A0A6P5FNB5"/>
<evidence type="ECO:0000313" key="6">
    <source>
        <dbReference type="RefSeq" id="XP_020094575.1"/>
    </source>
</evidence>
<sequence length="549" mass="63429">MLNSSHCSGGKGDILKPVIKLQNLTGQEKLECLKLRQTRRQTRRQERTAKLIQMSEEDEIQMRQTAIERSNNFNNTVWMMRHPSSKNDTLLKIMNNQIVMAKVYASIARSRDMTALHDSLTKCIKESQHVMLGARSDAELQAGAREYAKAMGKALSVAKYHLYDCAVVTRKLKAVVQSAEETLTAQMKKNFFLMQYGVQATPNPLHCLALQLTNDYFLLNDSSKTLRNKEKLEDPSLYHYAIFSDNVVATSVAVNSTVTNAKNPEKHVFHIVTDMLNFAAMKMWFISHPPLPATVHVENYDDLKWLNSSYCPVLRQLESANLREYYFAANRPSTISMGNDNLNYKNPKYLSMLNHLRFYMPELYPKLDKILFLDDDVVVQQDLSPLWSIKMFGMVNGAVETCTLKSKRLSSYLNFTHPLISKNFSPRSCAWAFGMNLFDLKEWKQKNITAIYHYWQEQNKDRKLWQLGTMPAGLTAFYNQTYLLHRSWQLLALGYNPGVKHSEINKAAVLHYNGNYKPWLDLAITQFKPYWSKYVTHNSPYFHNCNLHL</sequence>
<name>A0A6P5FNB5_ANACO</name>
<gene>
    <name evidence="6" type="primary">LOC109714384</name>
</gene>
<dbReference type="PANTHER" id="PTHR32116">
    <property type="entry name" value="GALACTURONOSYLTRANSFERASE 4-RELATED"/>
    <property type="match status" value="1"/>
</dbReference>
<evidence type="ECO:0000256" key="3">
    <source>
        <dbReference type="ARBA" id="ARBA00022676"/>
    </source>
</evidence>
<evidence type="ECO:0000256" key="2">
    <source>
        <dbReference type="ARBA" id="ARBA00006351"/>
    </source>
</evidence>
<dbReference type="GO" id="GO:0071555">
    <property type="term" value="P:cell wall organization"/>
    <property type="evidence" value="ECO:0007669"/>
    <property type="project" value="UniProtKB-KW"/>
</dbReference>
<reference evidence="6" key="2">
    <citation type="submission" date="2025-08" db="UniProtKB">
        <authorList>
            <consortium name="RefSeq"/>
        </authorList>
    </citation>
    <scope>IDENTIFICATION</scope>
    <source>
        <tissue evidence="6">Leaf</tissue>
    </source>
</reference>
<comment type="subcellular location">
    <subcellularLocation>
        <location evidence="4">Golgi apparatus membrane</location>
        <topology evidence="4">Single-pass type II membrane protein</topology>
    </subcellularLocation>
</comment>
<dbReference type="UniPathway" id="UPA00845"/>
<keyword evidence="3 4" id="KW-0808">Transferase</keyword>
<accession>A0A6P5FNB5</accession>
<keyword evidence="4" id="KW-0333">Golgi apparatus</keyword>
<comment type="similarity">
    <text evidence="2 4">Belongs to the glycosyltransferase 8 family.</text>
</comment>
<evidence type="ECO:0000313" key="5">
    <source>
        <dbReference type="Proteomes" id="UP000515123"/>
    </source>
</evidence>
<dbReference type="RefSeq" id="XP_020094575.1">
    <property type="nucleotide sequence ID" value="XM_020238986.1"/>
</dbReference>
<proteinExistence type="inferred from homology"/>
<dbReference type="Proteomes" id="UP000515123">
    <property type="component" value="Linkage group 8"/>
</dbReference>
<dbReference type="InterPro" id="IPR029044">
    <property type="entry name" value="Nucleotide-diphossugar_trans"/>
</dbReference>
<dbReference type="EC" id="2.4.1.-" evidence="4"/>
<keyword evidence="4" id="KW-0961">Cell wall biogenesis/degradation</keyword>
<dbReference type="SUPFAM" id="SSF53448">
    <property type="entry name" value="Nucleotide-diphospho-sugar transferases"/>
    <property type="match status" value="1"/>
</dbReference>
<dbReference type="PANTHER" id="PTHR32116:SF76">
    <property type="entry name" value="GALACTURONOSYLTRANSFERASE 3-RELATED"/>
    <property type="match status" value="1"/>
</dbReference>
<dbReference type="GO" id="GO:0000139">
    <property type="term" value="C:Golgi membrane"/>
    <property type="evidence" value="ECO:0007669"/>
    <property type="project" value="UniProtKB-SubCell"/>
</dbReference>
<dbReference type="GO" id="GO:0045489">
    <property type="term" value="P:pectin biosynthetic process"/>
    <property type="evidence" value="ECO:0007669"/>
    <property type="project" value="UniProtKB-UniPathway"/>
</dbReference>
<dbReference type="InterPro" id="IPR029993">
    <property type="entry name" value="GAUT"/>
</dbReference>
<dbReference type="GO" id="GO:0047262">
    <property type="term" value="F:polygalacturonate 4-alpha-galacturonosyltransferase activity"/>
    <property type="evidence" value="ECO:0007669"/>
    <property type="project" value="InterPro"/>
</dbReference>